<reference evidence="1 2" key="1">
    <citation type="journal article" date="2013" name="BMC Genomics">
        <title>The genome and transcriptome of the pine saprophyte Ophiostoma piceae, and a comparison with the bark beetle-associated pine pathogen Grosmannia clavigera.</title>
        <authorList>
            <person name="Haridas S."/>
            <person name="Wang Y."/>
            <person name="Lim L."/>
            <person name="Massoumi Alamouti S."/>
            <person name="Jackman S."/>
            <person name="Docking R."/>
            <person name="Robertson G."/>
            <person name="Birol I."/>
            <person name="Bohlmann J."/>
            <person name="Breuil C."/>
        </authorList>
    </citation>
    <scope>NUCLEOTIDE SEQUENCE [LARGE SCALE GENOMIC DNA]</scope>
    <source>
        <strain evidence="1 2">UAMH 11346</strain>
    </source>
</reference>
<proteinExistence type="predicted"/>
<keyword evidence="2" id="KW-1185">Reference proteome</keyword>
<dbReference type="Proteomes" id="UP000016923">
    <property type="component" value="Unassembled WGS sequence"/>
</dbReference>
<organism evidence="1 2">
    <name type="scientific">Ophiostoma piceae (strain UAMH 11346)</name>
    <name type="common">Sap stain fungus</name>
    <dbReference type="NCBI Taxonomy" id="1262450"/>
    <lineage>
        <taxon>Eukaryota</taxon>
        <taxon>Fungi</taxon>
        <taxon>Dikarya</taxon>
        <taxon>Ascomycota</taxon>
        <taxon>Pezizomycotina</taxon>
        <taxon>Sordariomycetes</taxon>
        <taxon>Sordariomycetidae</taxon>
        <taxon>Ophiostomatales</taxon>
        <taxon>Ophiostomataceae</taxon>
        <taxon>Ophiostoma</taxon>
    </lineage>
</organism>
<sequence length="163" mass="18023">MLLINASSVLVSSYAPTKFYLPITTMKLSINALALGAVLFSGFIPGSLAGPITTSAKYVDDELHGPFNDTLVSINLLIPHIKAAHEAAGYSVAALRDMYFKYRLSPGSMAKVHDIDMLWLASTQFYRDVIESTEELLPLLTELEELMFNNAEATELYHNMYKA</sequence>
<dbReference type="EMBL" id="KE148155">
    <property type="protein sequence ID" value="EPE05922.1"/>
    <property type="molecule type" value="Genomic_DNA"/>
</dbReference>
<dbReference type="VEuPathDB" id="FungiDB:F503_08453"/>
<evidence type="ECO:0000313" key="1">
    <source>
        <dbReference type="EMBL" id="EPE05922.1"/>
    </source>
</evidence>
<gene>
    <name evidence="1" type="ORF">F503_08453</name>
</gene>
<evidence type="ECO:0000313" key="2">
    <source>
        <dbReference type="Proteomes" id="UP000016923"/>
    </source>
</evidence>
<protein>
    <submittedName>
        <fullName evidence="1">Uncharacterized protein</fullName>
    </submittedName>
</protein>
<accession>S3BZG9</accession>
<dbReference type="HOGENOM" id="CLU_1627593_0_0_1"/>
<dbReference type="AlphaFoldDB" id="S3BZG9"/>
<name>S3BZG9_OPHP1</name>